<comment type="caution">
    <text evidence="2">Lacks conserved residue(s) required for the propagation of feature annotation.</text>
</comment>
<feature type="non-terminal residue" evidence="4">
    <location>
        <position position="54"/>
    </location>
</feature>
<dbReference type="Gene3D" id="3.30.60.10">
    <property type="entry name" value="Endochitinase-like"/>
    <property type="match status" value="1"/>
</dbReference>
<keyword evidence="1 2" id="KW-0147">Chitin-binding</keyword>
<evidence type="ECO:0000313" key="5">
    <source>
        <dbReference type="Proteomes" id="UP000799440"/>
    </source>
</evidence>
<name>A0A6A6UXP8_9PLEO</name>
<dbReference type="AlphaFoldDB" id="A0A6A6UXP8"/>
<keyword evidence="2" id="KW-1015">Disulfide bond</keyword>
<proteinExistence type="predicted"/>
<evidence type="ECO:0000259" key="3">
    <source>
        <dbReference type="PROSITE" id="PS50941"/>
    </source>
</evidence>
<dbReference type="Proteomes" id="UP000799440">
    <property type="component" value="Unassembled WGS sequence"/>
</dbReference>
<dbReference type="Pfam" id="PF00187">
    <property type="entry name" value="Chitin_bind_1"/>
    <property type="match status" value="1"/>
</dbReference>
<evidence type="ECO:0000256" key="1">
    <source>
        <dbReference type="ARBA" id="ARBA00022669"/>
    </source>
</evidence>
<organism evidence="4 5">
    <name type="scientific">Sporormia fimetaria CBS 119925</name>
    <dbReference type="NCBI Taxonomy" id="1340428"/>
    <lineage>
        <taxon>Eukaryota</taxon>
        <taxon>Fungi</taxon>
        <taxon>Dikarya</taxon>
        <taxon>Ascomycota</taxon>
        <taxon>Pezizomycotina</taxon>
        <taxon>Dothideomycetes</taxon>
        <taxon>Pleosporomycetidae</taxon>
        <taxon>Pleosporales</taxon>
        <taxon>Sporormiaceae</taxon>
        <taxon>Sporormia</taxon>
    </lineage>
</organism>
<feature type="disulfide bond" evidence="2">
    <location>
        <begin position="26"/>
        <end position="40"/>
    </location>
</feature>
<sequence length="54" mass="5548">KPVSKDARCGTQHNGQTCQGSVFGNCCSQYGYCGTGNTYCGAGNCQKDFGACNG</sequence>
<dbReference type="InterPro" id="IPR001002">
    <property type="entry name" value="Chitin-bd_1"/>
</dbReference>
<reference evidence="4" key="1">
    <citation type="journal article" date="2020" name="Stud. Mycol.">
        <title>101 Dothideomycetes genomes: a test case for predicting lifestyles and emergence of pathogens.</title>
        <authorList>
            <person name="Haridas S."/>
            <person name="Albert R."/>
            <person name="Binder M."/>
            <person name="Bloem J."/>
            <person name="Labutti K."/>
            <person name="Salamov A."/>
            <person name="Andreopoulos B."/>
            <person name="Baker S."/>
            <person name="Barry K."/>
            <person name="Bills G."/>
            <person name="Bluhm B."/>
            <person name="Cannon C."/>
            <person name="Castanera R."/>
            <person name="Culley D."/>
            <person name="Daum C."/>
            <person name="Ezra D."/>
            <person name="Gonzalez J."/>
            <person name="Henrissat B."/>
            <person name="Kuo A."/>
            <person name="Liang C."/>
            <person name="Lipzen A."/>
            <person name="Lutzoni F."/>
            <person name="Magnuson J."/>
            <person name="Mondo S."/>
            <person name="Nolan M."/>
            <person name="Ohm R."/>
            <person name="Pangilinan J."/>
            <person name="Park H.-J."/>
            <person name="Ramirez L."/>
            <person name="Alfaro M."/>
            <person name="Sun H."/>
            <person name="Tritt A."/>
            <person name="Yoshinaga Y."/>
            <person name="Zwiers L.-H."/>
            <person name="Turgeon B."/>
            <person name="Goodwin S."/>
            <person name="Spatafora J."/>
            <person name="Crous P."/>
            <person name="Grigoriev I."/>
        </authorList>
    </citation>
    <scope>NUCLEOTIDE SEQUENCE</scope>
    <source>
        <strain evidence="4">CBS 119925</strain>
    </source>
</reference>
<dbReference type="EMBL" id="MU006622">
    <property type="protein sequence ID" value="KAF2741861.1"/>
    <property type="molecule type" value="Genomic_DNA"/>
</dbReference>
<gene>
    <name evidence="4" type="ORF">M011DRAFT_374170</name>
</gene>
<keyword evidence="5" id="KW-1185">Reference proteome</keyword>
<protein>
    <submittedName>
        <fullName evidence="4">Carbohydrate-binding module family 18 protein</fullName>
    </submittedName>
</protein>
<accession>A0A6A6UXP8</accession>
<dbReference type="InterPro" id="IPR036861">
    <property type="entry name" value="Endochitinase-like_sf"/>
</dbReference>
<dbReference type="GO" id="GO:0008061">
    <property type="term" value="F:chitin binding"/>
    <property type="evidence" value="ECO:0007669"/>
    <property type="project" value="UniProtKB-UniRule"/>
</dbReference>
<dbReference type="PROSITE" id="PS50941">
    <property type="entry name" value="CHIT_BIND_I_2"/>
    <property type="match status" value="1"/>
</dbReference>
<evidence type="ECO:0000256" key="2">
    <source>
        <dbReference type="PROSITE-ProRule" id="PRU00261"/>
    </source>
</evidence>
<evidence type="ECO:0000313" key="4">
    <source>
        <dbReference type="EMBL" id="KAF2741861.1"/>
    </source>
</evidence>
<feature type="domain" description="Chitin-binding type-1" evidence="3">
    <location>
        <begin position="6"/>
        <end position="54"/>
    </location>
</feature>
<feature type="non-terminal residue" evidence="4">
    <location>
        <position position="1"/>
    </location>
</feature>
<dbReference type="SUPFAM" id="SSF57016">
    <property type="entry name" value="Plant lectins/antimicrobial peptides"/>
    <property type="match status" value="1"/>
</dbReference>
<dbReference type="SMART" id="SM00270">
    <property type="entry name" value="ChtBD1"/>
    <property type="match status" value="1"/>
</dbReference>